<accession>A0ABT1SF37</accession>
<sequence length="645" mass="76278">MTMEEMTMEKMLKLWIYITGVDPEEDRKQWNLYFDGRLSDWDIKKMNDKLMEVIKYDVDGIFTKIFLKKYFDEFLKGKSLNIFEYLDKKEHFEKFISECEKLKIALNKDNTSEELILDETYQAMKFYGINNTDLTIFDIAYLKMSARTSVDNLNIVQFKKGMRSEQNPKYVRDVYMVNSIDMLLKTIEREPHDGIISINFIYDEDEPSSSYFAFLIKNGHNIFLMSDRPSYEHPNQKYMTRTKGRAMADRIDKTYFPYSLTNLEIDKYYVRKNNDNGIVERDNWGYVKIGSISDMDITEALWIINMFSLIQQKFFVEKYGCKELSYVGGMIQHALLDEKSSALAMYNSFEKLSLPFIKSPEKLKLEYDYESLGIFENTIERLKDKVDINSINAVGYSDENILEDKSNPQIHSYFRNKVNMLSLNLNDYGTKEELEYRQKWIARYNFAKQINKHAKDEYEAMKDEIKTWYIKAVSRNISNVIDMVIYEKLKGDSIISHSIHGTWIEKTKSIVRKFTIQDYWNEGYLGGHSFNQSSYREYKCSFTGKDASIVICIFPNDVKDIMLLTGCKEDEIPVVLKDWSQEKKEHSGNHILSNIDPCDWVIGDYWHNFKGRIDIMLSKTVYNNLYKERGLLPDKFWLDAKQKDR</sequence>
<dbReference type="EMBL" id="JANGAC010000017">
    <property type="protein sequence ID" value="MCQ4924982.1"/>
    <property type="molecule type" value="Genomic_DNA"/>
</dbReference>
<organism evidence="1 2">
    <name type="scientific">Tissierella carlieri</name>
    <dbReference type="NCBI Taxonomy" id="689904"/>
    <lineage>
        <taxon>Bacteria</taxon>
        <taxon>Bacillati</taxon>
        <taxon>Bacillota</taxon>
        <taxon>Tissierellia</taxon>
        <taxon>Tissierellales</taxon>
        <taxon>Tissierellaceae</taxon>
        <taxon>Tissierella</taxon>
    </lineage>
</organism>
<protein>
    <submittedName>
        <fullName evidence="1">Uncharacterized protein</fullName>
    </submittedName>
</protein>
<reference evidence="1 2" key="1">
    <citation type="submission" date="2022-06" db="EMBL/GenBank/DDBJ databases">
        <title>Isolation of gut microbiota from human fecal samples.</title>
        <authorList>
            <person name="Pamer E.G."/>
            <person name="Barat B."/>
            <person name="Waligurski E."/>
            <person name="Medina S."/>
            <person name="Paddock L."/>
            <person name="Mostad J."/>
        </authorList>
    </citation>
    <scope>NUCLEOTIDE SEQUENCE [LARGE SCALE GENOMIC DNA]</scope>
    <source>
        <strain evidence="1 2">DFI.7.95</strain>
    </source>
</reference>
<dbReference type="RefSeq" id="WP_256312574.1">
    <property type="nucleotide sequence ID" value="NZ_JANGAC010000017.1"/>
</dbReference>
<name>A0ABT1SF37_9FIRM</name>
<proteinExistence type="predicted"/>
<dbReference type="Proteomes" id="UP001524478">
    <property type="component" value="Unassembled WGS sequence"/>
</dbReference>
<evidence type="ECO:0000313" key="2">
    <source>
        <dbReference type="Proteomes" id="UP001524478"/>
    </source>
</evidence>
<comment type="caution">
    <text evidence="1">The sequence shown here is derived from an EMBL/GenBank/DDBJ whole genome shotgun (WGS) entry which is preliminary data.</text>
</comment>
<gene>
    <name evidence="1" type="ORF">NE686_17915</name>
</gene>
<evidence type="ECO:0000313" key="1">
    <source>
        <dbReference type="EMBL" id="MCQ4924982.1"/>
    </source>
</evidence>
<keyword evidence="2" id="KW-1185">Reference proteome</keyword>